<keyword evidence="6" id="KW-1185">Reference proteome</keyword>
<gene>
    <name evidence="5" type="ORF">EJ08DRAFT_692646</name>
</gene>
<accession>A0A9P4U3X4</accession>
<dbReference type="GO" id="GO:0016491">
    <property type="term" value="F:oxidoreductase activity"/>
    <property type="evidence" value="ECO:0007669"/>
    <property type="project" value="UniProtKB-KW"/>
</dbReference>
<evidence type="ECO:0000313" key="6">
    <source>
        <dbReference type="Proteomes" id="UP000800235"/>
    </source>
</evidence>
<comment type="similarity">
    <text evidence="3">Belongs to the ustYa family.</text>
</comment>
<dbReference type="PANTHER" id="PTHR33365:SF11">
    <property type="entry name" value="TAT PATHWAY SIGNAL SEQUENCE"/>
    <property type="match status" value="1"/>
</dbReference>
<feature type="transmembrane region" description="Helical" evidence="4">
    <location>
        <begin position="58"/>
        <end position="79"/>
    </location>
</feature>
<dbReference type="InterPro" id="IPR021765">
    <property type="entry name" value="UstYa-like"/>
</dbReference>
<organism evidence="5 6">
    <name type="scientific">Tothia fuscella</name>
    <dbReference type="NCBI Taxonomy" id="1048955"/>
    <lineage>
        <taxon>Eukaryota</taxon>
        <taxon>Fungi</taxon>
        <taxon>Dikarya</taxon>
        <taxon>Ascomycota</taxon>
        <taxon>Pezizomycotina</taxon>
        <taxon>Dothideomycetes</taxon>
        <taxon>Pleosporomycetidae</taxon>
        <taxon>Venturiales</taxon>
        <taxon>Cylindrosympodiaceae</taxon>
        <taxon>Tothia</taxon>
    </lineage>
</organism>
<keyword evidence="2" id="KW-0560">Oxidoreductase</keyword>
<keyword evidence="4" id="KW-0472">Membrane</keyword>
<name>A0A9P4U3X4_9PEZI</name>
<protein>
    <submittedName>
        <fullName evidence="5">Uncharacterized protein</fullName>
    </submittedName>
</protein>
<evidence type="ECO:0000256" key="4">
    <source>
        <dbReference type="SAM" id="Phobius"/>
    </source>
</evidence>
<dbReference type="OrthoDB" id="3687641at2759"/>
<keyword evidence="4" id="KW-0812">Transmembrane</keyword>
<dbReference type="Pfam" id="PF11807">
    <property type="entry name" value="UstYa"/>
    <property type="match status" value="1"/>
</dbReference>
<evidence type="ECO:0000256" key="1">
    <source>
        <dbReference type="ARBA" id="ARBA00004685"/>
    </source>
</evidence>
<evidence type="ECO:0000313" key="5">
    <source>
        <dbReference type="EMBL" id="KAF2435397.1"/>
    </source>
</evidence>
<evidence type="ECO:0000256" key="3">
    <source>
        <dbReference type="ARBA" id="ARBA00035112"/>
    </source>
</evidence>
<keyword evidence="4" id="KW-1133">Transmembrane helix</keyword>
<dbReference type="PANTHER" id="PTHR33365">
    <property type="entry name" value="YALI0B05434P"/>
    <property type="match status" value="1"/>
</dbReference>
<comment type="pathway">
    <text evidence="1">Mycotoxin biosynthesis.</text>
</comment>
<dbReference type="AlphaFoldDB" id="A0A9P4U3X4"/>
<dbReference type="Proteomes" id="UP000800235">
    <property type="component" value="Unassembled WGS sequence"/>
</dbReference>
<comment type="caution">
    <text evidence="5">The sequence shown here is derived from an EMBL/GenBank/DDBJ whole genome shotgun (WGS) entry which is preliminary data.</text>
</comment>
<dbReference type="EMBL" id="MU007013">
    <property type="protein sequence ID" value="KAF2435397.1"/>
    <property type="molecule type" value="Genomic_DNA"/>
</dbReference>
<reference evidence="5" key="1">
    <citation type="journal article" date="2020" name="Stud. Mycol.">
        <title>101 Dothideomycetes genomes: a test case for predicting lifestyles and emergence of pathogens.</title>
        <authorList>
            <person name="Haridas S."/>
            <person name="Albert R."/>
            <person name="Binder M."/>
            <person name="Bloem J."/>
            <person name="Labutti K."/>
            <person name="Salamov A."/>
            <person name="Andreopoulos B."/>
            <person name="Baker S."/>
            <person name="Barry K."/>
            <person name="Bills G."/>
            <person name="Bluhm B."/>
            <person name="Cannon C."/>
            <person name="Castanera R."/>
            <person name="Culley D."/>
            <person name="Daum C."/>
            <person name="Ezra D."/>
            <person name="Gonzalez J."/>
            <person name="Henrissat B."/>
            <person name="Kuo A."/>
            <person name="Liang C."/>
            <person name="Lipzen A."/>
            <person name="Lutzoni F."/>
            <person name="Magnuson J."/>
            <person name="Mondo S."/>
            <person name="Nolan M."/>
            <person name="Ohm R."/>
            <person name="Pangilinan J."/>
            <person name="Park H.-J."/>
            <person name="Ramirez L."/>
            <person name="Alfaro M."/>
            <person name="Sun H."/>
            <person name="Tritt A."/>
            <person name="Yoshinaga Y."/>
            <person name="Zwiers L.-H."/>
            <person name="Turgeon B."/>
            <person name="Goodwin S."/>
            <person name="Spatafora J."/>
            <person name="Crous P."/>
            <person name="Grigoriev I."/>
        </authorList>
    </citation>
    <scope>NUCLEOTIDE SEQUENCE</scope>
    <source>
        <strain evidence="5">CBS 130266</strain>
    </source>
</reference>
<sequence length="280" mass="32070">MRLNSKVPSPESIGMSTYKYEDLARSSLDEEEAEVLPSGLKRANFEDAPPERKIFRRIGYPISVVFNLLLFVFILFLLAQPCYFSSRTCIYRDRRKDTQLPLMADINEIVPEFPTTKITFQANNNYSSPTMFKNSLELDSILQNWASTMPLGRGFILVNHSSTYPALSAPWHLKSLPGADGYSIAYLHQFHCLYMIMRSHGDAKFGRRSHDEDMERHVTHCYDYLRQSIFCAGDAAMEGKSRVEGLEMTDGWGDMHVCKDPSVMGQWVLDHRFSNKKGID</sequence>
<dbReference type="GO" id="GO:0043386">
    <property type="term" value="P:mycotoxin biosynthetic process"/>
    <property type="evidence" value="ECO:0007669"/>
    <property type="project" value="InterPro"/>
</dbReference>
<evidence type="ECO:0000256" key="2">
    <source>
        <dbReference type="ARBA" id="ARBA00023002"/>
    </source>
</evidence>
<proteinExistence type="inferred from homology"/>